<reference evidence="1" key="2">
    <citation type="submission" date="2021-01" db="UniProtKB">
        <authorList>
            <consortium name="EnsemblPlants"/>
        </authorList>
    </citation>
    <scope>IDENTIFICATION</scope>
</reference>
<sequence>MPPRDSFTHTVSECGVGMSFEKNGFLVLDYLSEVVEGSGAVEGGGVVEEIKLKYFQKSILDRWRRSQDVEDGEDERMVAGYSMQGHGTNLVFLRTSGEVISEDHALDYNEDSGNEEDGDEAKQMSKSIHHHGASPVCWDPSGVDVYGKYNFEYGTDCVLHGVWQQVTEYKLLFVPNHCFCWKTKQLERDYRSPEVRNRCFCWTWISWPTKSKETWNQNADLVTRFRPNHGRVDLKPIMKQNRLLGVENDEIIVKNGCEKEDLKI</sequence>
<proteinExistence type="predicted"/>
<evidence type="ECO:0000313" key="1">
    <source>
        <dbReference type="EnsemblPlants" id="QL11p054594:mrna"/>
    </source>
</evidence>
<keyword evidence="2" id="KW-1185">Reference proteome</keyword>
<accession>A0A7N2RE19</accession>
<reference evidence="1 2" key="1">
    <citation type="journal article" date="2016" name="G3 (Bethesda)">
        <title>First Draft Assembly and Annotation of the Genome of a California Endemic Oak Quercus lobata Nee (Fagaceae).</title>
        <authorList>
            <person name="Sork V.L."/>
            <person name="Fitz-Gibbon S.T."/>
            <person name="Puiu D."/>
            <person name="Crepeau M."/>
            <person name="Gugger P.F."/>
            <person name="Sherman R."/>
            <person name="Stevens K."/>
            <person name="Langley C.H."/>
            <person name="Pellegrini M."/>
            <person name="Salzberg S.L."/>
        </authorList>
    </citation>
    <scope>NUCLEOTIDE SEQUENCE [LARGE SCALE GENOMIC DNA]</scope>
    <source>
        <strain evidence="1 2">cv. SW786</strain>
    </source>
</reference>
<dbReference type="Gramene" id="QL11p054594:mrna">
    <property type="protein sequence ID" value="QL11p054594:mrna"/>
    <property type="gene ID" value="QL11p054594"/>
</dbReference>
<organism evidence="1 2">
    <name type="scientific">Quercus lobata</name>
    <name type="common">Valley oak</name>
    <dbReference type="NCBI Taxonomy" id="97700"/>
    <lineage>
        <taxon>Eukaryota</taxon>
        <taxon>Viridiplantae</taxon>
        <taxon>Streptophyta</taxon>
        <taxon>Embryophyta</taxon>
        <taxon>Tracheophyta</taxon>
        <taxon>Spermatophyta</taxon>
        <taxon>Magnoliopsida</taxon>
        <taxon>eudicotyledons</taxon>
        <taxon>Gunneridae</taxon>
        <taxon>Pentapetalae</taxon>
        <taxon>rosids</taxon>
        <taxon>fabids</taxon>
        <taxon>Fagales</taxon>
        <taxon>Fagaceae</taxon>
        <taxon>Quercus</taxon>
    </lineage>
</organism>
<dbReference type="EMBL" id="LRBV02000011">
    <property type="status" value="NOT_ANNOTATED_CDS"/>
    <property type="molecule type" value="Genomic_DNA"/>
</dbReference>
<dbReference type="InParanoid" id="A0A7N2RE19"/>
<name>A0A7N2RE19_QUELO</name>
<dbReference type="EnsemblPlants" id="QL11p054594:mrna">
    <property type="protein sequence ID" value="QL11p054594:mrna"/>
    <property type="gene ID" value="QL11p054594"/>
</dbReference>
<dbReference type="AlphaFoldDB" id="A0A7N2RE19"/>
<evidence type="ECO:0000313" key="2">
    <source>
        <dbReference type="Proteomes" id="UP000594261"/>
    </source>
</evidence>
<dbReference type="Proteomes" id="UP000594261">
    <property type="component" value="Chromosome 11"/>
</dbReference>
<protein>
    <submittedName>
        <fullName evidence="1">Uncharacterized protein</fullName>
    </submittedName>
</protein>